<dbReference type="EMBL" id="JACHJV010000001">
    <property type="protein sequence ID" value="MBB4922177.1"/>
    <property type="molecule type" value="Genomic_DNA"/>
</dbReference>
<gene>
    <name evidence="1" type="ORF">FHR34_001170</name>
</gene>
<evidence type="ECO:0000313" key="2">
    <source>
        <dbReference type="Proteomes" id="UP000540506"/>
    </source>
</evidence>
<organism evidence="1 2">
    <name type="scientific">Kitasatospora kifunensis</name>
    <name type="common">Streptomyces kifunensis</name>
    <dbReference type="NCBI Taxonomy" id="58351"/>
    <lineage>
        <taxon>Bacteria</taxon>
        <taxon>Bacillati</taxon>
        <taxon>Actinomycetota</taxon>
        <taxon>Actinomycetes</taxon>
        <taxon>Kitasatosporales</taxon>
        <taxon>Streptomycetaceae</taxon>
        <taxon>Kitasatospora</taxon>
    </lineage>
</organism>
<comment type="caution">
    <text evidence="1">The sequence shown here is derived from an EMBL/GenBank/DDBJ whole genome shotgun (WGS) entry which is preliminary data.</text>
</comment>
<keyword evidence="2" id="KW-1185">Reference proteome</keyword>
<dbReference type="RefSeq" id="WP_184934392.1">
    <property type="nucleotide sequence ID" value="NZ_JACHJV010000001.1"/>
</dbReference>
<evidence type="ECO:0000313" key="1">
    <source>
        <dbReference type="EMBL" id="MBB4922177.1"/>
    </source>
</evidence>
<dbReference type="AlphaFoldDB" id="A0A7W7QYJ3"/>
<reference evidence="1 2" key="1">
    <citation type="submission" date="2020-08" db="EMBL/GenBank/DDBJ databases">
        <title>Sequencing the genomes of 1000 actinobacteria strains.</title>
        <authorList>
            <person name="Klenk H.-P."/>
        </authorList>
    </citation>
    <scope>NUCLEOTIDE SEQUENCE [LARGE SCALE GENOMIC DNA]</scope>
    <source>
        <strain evidence="1 2">DSM 41654</strain>
    </source>
</reference>
<name>A0A7W7QYJ3_KITKI</name>
<accession>A0A7W7QYJ3</accession>
<protein>
    <submittedName>
        <fullName evidence="1">Putative RNA-binding Zn-ribbon protein involved in translation (DUF1610 family)</fullName>
    </submittedName>
</protein>
<sequence>MFDADDLPIPRCCCCGHELHGADGARAACVYCQHRMHDRLNAVEHLWLQLPAYLQRGSRVDTGGRGGSVTPALPLRLDVLALVGPGGIVAELCAIEDDWRRALGFTVQPFRGSADQTLPKVCRFLRCHLGWACEQHQDVDELDLALARIVGQCTAIVSGERRRTIPVECLAEWDDGRRCGAEMRIGAHTLRTICPGCGAEWTRDHLVQLAAGLQVAA</sequence>
<proteinExistence type="predicted"/>
<dbReference type="Proteomes" id="UP000540506">
    <property type="component" value="Unassembled WGS sequence"/>
</dbReference>